<evidence type="ECO:0000256" key="1">
    <source>
        <dbReference type="ARBA" id="ARBA00004442"/>
    </source>
</evidence>
<keyword evidence="5" id="KW-0998">Cell outer membrane</keyword>
<dbReference type="AlphaFoldDB" id="A0A4R3MG05"/>
<keyword evidence="8" id="KW-0732">Signal</keyword>
<name>A0A4R3MG05_9HYPH</name>
<keyword evidence="3 6" id="KW-0472">Membrane</keyword>
<evidence type="ECO:0000313" key="10">
    <source>
        <dbReference type="EMBL" id="TCT10555.1"/>
    </source>
</evidence>
<protein>
    <submittedName>
        <fullName evidence="10">PAN domain-containing protein</fullName>
    </submittedName>
</protein>
<evidence type="ECO:0000256" key="5">
    <source>
        <dbReference type="ARBA" id="ARBA00023237"/>
    </source>
</evidence>
<dbReference type="InterPro" id="IPR000177">
    <property type="entry name" value="Apple"/>
</dbReference>
<evidence type="ECO:0000256" key="7">
    <source>
        <dbReference type="SAM" id="MobiDB-lite"/>
    </source>
</evidence>
<dbReference type="Gene3D" id="3.50.4.10">
    <property type="entry name" value="Hepatocyte Growth Factor"/>
    <property type="match status" value="1"/>
</dbReference>
<dbReference type="Pfam" id="PF00691">
    <property type="entry name" value="OmpA"/>
    <property type="match status" value="1"/>
</dbReference>
<feature type="chain" id="PRO_5020181574" evidence="8">
    <location>
        <begin position="20"/>
        <end position="799"/>
    </location>
</feature>
<dbReference type="PANTHER" id="PTHR30329">
    <property type="entry name" value="STATOR ELEMENT OF FLAGELLAR MOTOR COMPLEX"/>
    <property type="match status" value="1"/>
</dbReference>
<feature type="region of interest" description="Disordered" evidence="7">
    <location>
        <begin position="516"/>
        <end position="563"/>
    </location>
</feature>
<evidence type="ECO:0000256" key="4">
    <source>
        <dbReference type="ARBA" id="ARBA00023157"/>
    </source>
</evidence>
<dbReference type="PRINTS" id="PR01021">
    <property type="entry name" value="OMPADOMAIN"/>
</dbReference>
<dbReference type="InterPro" id="IPR003609">
    <property type="entry name" value="Pan_app"/>
</dbReference>
<dbReference type="OrthoDB" id="9814546at2"/>
<dbReference type="PROSITE" id="PS51123">
    <property type="entry name" value="OMPA_2"/>
    <property type="match status" value="1"/>
</dbReference>
<dbReference type="CDD" id="cd01100">
    <property type="entry name" value="APPLE_Factor_XI_like"/>
    <property type="match status" value="1"/>
</dbReference>
<evidence type="ECO:0000259" key="9">
    <source>
        <dbReference type="PROSITE" id="PS51123"/>
    </source>
</evidence>
<keyword evidence="4" id="KW-1015">Disulfide bond</keyword>
<keyword evidence="11" id="KW-1185">Reference proteome</keyword>
<sequence>MHGRFAVFGAVLAVTLALAGSGRAEPFERDTDRPGHDIARIETSDETACRQACIREPACAAFTFVPHDGRTGACWLKDVVPLAYSVPGMVSGLVTAADRQPAQTSPAPPMLDLAASAAGALGCQQLVSAVVEAGRVTLQGVHFDFNRATIRPDSLPALIAARDAIRTLGGEWTLEGHTDNIGGRNYNLRLSMARAQAVADWLVAAGIPIAQLRSEGFSFDRPVADNATDEGRARNRRVELVARTLPPGTAGFGGPAGVEPEGCAATAAEAIADAAASGDGRREGTDAAASGEAVAGDIAGFDRVAGPEWLPHAYLMPTGRSAGPLGASFEMVDLGLGGTARMCQSMCLSEAGCMGWSFEPQGSNFVATGRCFRWGSAAELTLQRSGWEPYFAGLKPQATILEVGSETILAEIAEDEAELARFAAAASIVAPASVPPGATFPVRVTGPGLTGDWVEVSGIDETGEPYGGLSWTHVEGAGGTDGVVVELTAPEAGDYALRYVVEHPRAGRRIVHEAPLRVEDSAPPPVLPPAQRSGLAPMHSSPRRTTSTSGGAAPVGTPSFETEGMGEDTGYYCPADALPCRFEDEATGLVFLLMPGFHIGFPYVYETAAGVRAALPSTSMVRSRDGQPVAALNPRQWPADLGPCEIGPAGQICLHAPGGVETLDPQVRTAFGVFTASLGLLARSSTESPLRPAVEPAAAEPDPGAAFLRNLIGRSSIGAAIGEAAGEDPDTERMLKVLGSMVGLGASAPAGPTHRIDADAPAAAPPALQSLRGARLATGGMNAAEIRALLLPQAPGAAE</sequence>
<dbReference type="GO" id="GO:0005576">
    <property type="term" value="C:extracellular region"/>
    <property type="evidence" value="ECO:0007669"/>
    <property type="project" value="InterPro"/>
</dbReference>
<keyword evidence="2" id="KW-0677">Repeat</keyword>
<dbReference type="InterPro" id="IPR006664">
    <property type="entry name" value="OMP_bac"/>
</dbReference>
<feature type="signal peptide" evidence="8">
    <location>
        <begin position="1"/>
        <end position="19"/>
    </location>
</feature>
<evidence type="ECO:0000313" key="11">
    <source>
        <dbReference type="Proteomes" id="UP000295678"/>
    </source>
</evidence>
<dbReference type="SUPFAM" id="SSF103088">
    <property type="entry name" value="OmpA-like"/>
    <property type="match status" value="1"/>
</dbReference>
<dbReference type="InterPro" id="IPR050330">
    <property type="entry name" value="Bact_OuterMem_StrucFunc"/>
</dbReference>
<evidence type="ECO:0000256" key="8">
    <source>
        <dbReference type="SAM" id="SignalP"/>
    </source>
</evidence>
<proteinExistence type="predicted"/>
<feature type="domain" description="OmpA-like" evidence="9">
    <location>
        <begin position="130"/>
        <end position="246"/>
    </location>
</feature>
<comment type="caution">
    <text evidence="10">The sequence shown here is derived from an EMBL/GenBank/DDBJ whole genome shotgun (WGS) entry which is preliminary data.</text>
</comment>
<dbReference type="SMART" id="SM00223">
    <property type="entry name" value="APPLE"/>
    <property type="match status" value="1"/>
</dbReference>
<dbReference type="Gene3D" id="3.30.1330.60">
    <property type="entry name" value="OmpA-like domain"/>
    <property type="match status" value="1"/>
</dbReference>
<evidence type="ECO:0000256" key="6">
    <source>
        <dbReference type="PROSITE-ProRule" id="PRU00473"/>
    </source>
</evidence>
<reference evidence="10 11" key="1">
    <citation type="submission" date="2019-03" db="EMBL/GenBank/DDBJ databases">
        <title>Genomic Encyclopedia of Type Strains, Phase IV (KMG-IV): sequencing the most valuable type-strain genomes for metagenomic binning, comparative biology and taxonomic classification.</title>
        <authorList>
            <person name="Goeker M."/>
        </authorList>
    </citation>
    <scope>NUCLEOTIDE SEQUENCE [LARGE SCALE GENOMIC DNA]</scope>
    <source>
        <strain evidence="10 11">DSM 19345</strain>
    </source>
</reference>
<organism evidence="10 11">
    <name type="scientific">Tepidamorphus gemmatus</name>
    <dbReference type="NCBI Taxonomy" id="747076"/>
    <lineage>
        <taxon>Bacteria</taxon>
        <taxon>Pseudomonadati</taxon>
        <taxon>Pseudomonadota</taxon>
        <taxon>Alphaproteobacteria</taxon>
        <taxon>Hyphomicrobiales</taxon>
        <taxon>Tepidamorphaceae</taxon>
        <taxon>Tepidamorphus</taxon>
    </lineage>
</organism>
<dbReference type="InterPro" id="IPR036737">
    <property type="entry name" value="OmpA-like_sf"/>
</dbReference>
<evidence type="ECO:0000256" key="3">
    <source>
        <dbReference type="ARBA" id="ARBA00023136"/>
    </source>
</evidence>
<evidence type="ECO:0000256" key="2">
    <source>
        <dbReference type="ARBA" id="ARBA00022737"/>
    </source>
</evidence>
<dbReference type="GO" id="GO:0006508">
    <property type="term" value="P:proteolysis"/>
    <property type="evidence" value="ECO:0007669"/>
    <property type="project" value="InterPro"/>
</dbReference>
<dbReference type="RefSeq" id="WP_132806417.1">
    <property type="nucleotide sequence ID" value="NZ_SMAK01000005.1"/>
</dbReference>
<dbReference type="Proteomes" id="UP000295678">
    <property type="component" value="Unassembled WGS sequence"/>
</dbReference>
<dbReference type="PANTHER" id="PTHR30329:SF21">
    <property type="entry name" value="LIPOPROTEIN YIAD-RELATED"/>
    <property type="match status" value="1"/>
</dbReference>
<dbReference type="CDD" id="cd07185">
    <property type="entry name" value="OmpA_C-like"/>
    <property type="match status" value="1"/>
</dbReference>
<dbReference type="InterPro" id="IPR006665">
    <property type="entry name" value="OmpA-like"/>
</dbReference>
<dbReference type="EMBL" id="SMAK01000005">
    <property type="protein sequence ID" value="TCT10555.1"/>
    <property type="molecule type" value="Genomic_DNA"/>
</dbReference>
<accession>A0A4R3MG05</accession>
<gene>
    <name evidence="10" type="ORF">EDC22_10553</name>
</gene>
<dbReference type="GO" id="GO:0009279">
    <property type="term" value="C:cell outer membrane"/>
    <property type="evidence" value="ECO:0007669"/>
    <property type="project" value="UniProtKB-SubCell"/>
</dbReference>
<dbReference type="Pfam" id="PF14295">
    <property type="entry name" value="PAN_4"/>
    <property type="match status" value="2"/>
</dbReference>
<comment type="subcellular location">
    <subcellularLocation>
        <location evidence="1">Cell outer membrane</location>
    </subcellularLocation>
</comment>